<dbReference type="Proteomes" id="UP000024635">
    <property type="component" value="Unassembled WGS sequence"/>
</dbReference>
<accession>A0A016UHG0</accession>
<gene>
    <name evidence="2" type="primary">Acey_s0040.g288</name>
    <name evidence="2" type="ORF">Y032_0040g288</name>
</gene>
<proteinExistence type="predicted"/>
<name>A0A016UHG0_9BILA</name>
<keyword evidence="1" id="KW-0812">Transmembrane</keyword>
<protein>
    <submittedName>
        <fullName evidence="2">Uncharacterized protein</fullName>
    </submittedName>
</protein>
<reference evidence="3" key="1">
    <citation type="journal article" date="2015" name="Nat. Genet.">
        <title>The genome and transcriptome of the zoonotic hookworm Ancylostoma ceylanicum identify infection-specific gene families.</title>
        <authorList>
            <person name="Schwarz E.M."/>
            <person name="Hu Y."/>
            <person name="Antoshechkin I."/>
            <person name="Miller M.M."/>
            <person name="Sternberg P.W."/>
            <person name="Aroian R.V."/>
        </authorList>
    </citation>
    <scope>NUCLEOTIDE SEQUENCE</scope>
    <source>
        <strain evidence="3">HY135</strain>
    </source>
</reference>
<sequence>MSHDIGKSKGEHHLVLCSLMFWEVSVHYEDVYLAHVLHEDAAAAVHPAVRGRDHLVAGAAALRLVVAAVAVAVLETIVVLLLLTAKMHHLIELGQKNADQVVLTRARAVLGTATEWSSSSWLSILIC</sequence>
<evidence type="ECO:0000256" key="1">
    <source>
        <dbReference type="SAM" id="Phobius"/>
    </source>
</evidence>
<keyword evidence="1" id="KW-0472">Membrane</keyword>
<feature type="transmembrane region" description="Helical" evidence="1">
    <location>
        <begin position="60"/>
        <end position="83"/>
    </location>
</feature>
<keyword evidence="3" id="KW-1185">Reference proteome</keyword>
<dbReference type="EMBL" id="JARK01001376">
    <property type="protein sequence ID" value="EYC14575.1"/>
    <property type="molecule type" value="Genomic_DNA"/>
</dbReference>
<evidence type="ECO:0000313" key="2">
    <source>
        <dbReference type="EMBL" id="EYC14575.1"/>
    </source>
</evidence>
<keyword evidence="1" id="KW-1133">Transmembrane helix</keyword>
<comment type="caution">
    <text evidence="2">The sequence shown here is derived from an EMBL/GenBank/DDBJ whole genome shotgun (WGS) entry which is preliminary data.</text>
</comment>
<organism evidence="2 3">
    <name type="scientific">Ancylostoma ceylanicum</name>
    <dbReference type="NCBI Taxonomy" id="53326"/>
    <lineage>
        <taxon>Eukaryota</taxon>
        <taxon>Metazoa</taxon>
        <taxon>Ecdysozoa</taxon>
        <taxon>Nematoda</taxon>
        <taxon>Chromadorea</taxon>
        <taxon>Rhabditida</taxon>
        <taxon>Rhabditina</taxon>
        <taxon>Rhabditomorpha</taxon>
        <taxon>Strongyloidea</taxon>
        <taxon>Ancylostomatidae</taxon>
        <taxon>Ancylostomatinae</taxon>
        <taxon>Ancylostoma</taxon>
    </lineage>
</organism>
<dbReference type="AlphaFoldDB" id="A0A016UHG0"/>
<evidence type="ECO:0000313" key="3">
    <source>
        <dbReference type="Proteomes" id="UP000024635"/>
    </source>
</evidence>